<comment type="caution">
    <text evidence="3">The sequence shown here is derived from an EMBL/GenBank/DDBJ whole genome shotgun (WGS) entry which is preliminary data.</text>
</comment>
<evidence type="ECO:0000313" key="4">
    <source>
        <dbReference type="Proteomes" id="UP000031246"/>
    </source>
</evidence>
<protein>
    <recommendedName>
        <fullName evidence="2">DUF6265 domain-containing protein</fullName>
    </recommendedName>
</protein>
<dbReference type="Proteomes" id="UP000031246">
    <property type="component" value="Unassembled WGS sequence"/>
</dbReference>
<dbReference type="AlphaFoldDB" id="A0A0C1FVD5"/>
<evidence type="ECO:0000259" key="2">
    <source>
        <dbReference type="Pfam" id="PF19780"/>
    </source>
</evidence>
<proteinExistence type="predicted"/>
<dbReference type="EMBL" id="JSYN01000026">
    <property type="protein sequence ID" value="KIA91819.1"/>
    <property type="molecule type" value="Genomic_DNA"/>
</dbReference>
<dbReference type="OrthoDB" id="5382295at2"/>
<name>A0A0C1FVD5_9SPHI</name>
<reference evidence="3 4" key="1">
    <citation type="submission" date="2014-10" db="EMBL/GenBank/DDBJ databases">
        <title>Pedobacter Kyungheensis.</title>
        <authorList>
            <person name="Anderson B.M."/>
            <person name="Newman J.D."/>
        </authorList>
    </citation>
    <scope>NUCLEOTIDE SEQUENCE [LARGE SCALE GENOMIC DNA]</scope>
    <source>
        <strain evidence="3 4">KACC 16221</strain>
    </source>
</reference>
<evidence type="ECO:0000256" key="1">
    <source>
        <dbReference type="SAM" id="SignalP"/>
    </source>
</evidence>
<gene>
    <name evidence="3" type="ORF">OC25_19560</name>
</gene>
<sequence length="158" mass="18150">MKNTRLALLILLLIGFSTLANAQKAPSKTLAFVLGSWEMQTPKGKLVEQWIKNPDQTLRGKSFRINAKGDSTLTETLQIRKIGKDIFYCSKVNGQNEGKEVCFKLISTKDLTYVFENQTHDFPQRIVYQDKGKKEMLAWIEGELNGKSRKSEFNYKRQ</sequence>
<evidence type="ECO:0000313" key="3">
    <source>
        <dbReference type="EMBL" id="KIA91819.1"/>
    </source>
</evidence>
<accession>A0A0C1FVD5</accession>
<feature type="chain" id="PRO_5002150245" description="DUF6265 domain-containing protein" evidence="1">
    <location>
        <begin position="23"/>
        <end position="158"/>
    </location>
</feature>
<organism evidence="3 4">
    <name type="scientific">Pedobacter kyungheensis</name>
    <dbReference type="NCBI Taxonomy" id="1069985"/>
    <lineage>
        <taxon>Bacteria</taxon>
        <taxon>Pseudomonadati</taxon>
        <taxon>Bacteroidota</taxon>
        <taxon>Sphingobacteriia</taxon>
        <taxon>Sphingobacteriales</taxon>
        <taxon>Sphingobacteriaceae</taxon>
        <taxon>Pedobacter</taxon>
    </lineage>
</organism>
<keyword evidence="4" id="KW-1185">Reference proteome</keyword>
<keyword evidence="1" id="KW-0732">Signal</keyword>
<dbReference type="Pfam" id="PF19780">
    <property type="entry name" value="DUF6265"/>
    <property type="match status" value="1"/>
</dbReference>
<feature type="signal peptide" evidence="1">
    <location>
        <begin position="1"/>
        <end position="22"/>
    </location>
</feature>
<dbReference type="RefSeq" id="WP_039479631.1">
    <property type="nucleotide sequence ID" value="NZ_JSYN01000026.1"/>
</dbReference>
<dbReference type="InterPro" id="IPR046232">
    <property type="entry name" value="DUF6265"/>
</dbReference>
<feature type="domain" description="DUF6265" evidence="2">
    <location>
        <begin position="32"/>
        <end position="141"/>
    </location>
</feature>